<evidence type="ECO:0000313" key="1">
    <source>
        <dbReference type="EMBL" id="KIK29217.1"/>
    </source>
</evidence>
<reference evidence="2" key="2">
    <citation type="submission" date="2015-01" db="EMBL/GenBank/DDBJ databases">
        <title>Evolutionary Origins and Diversification of the Mycorrhizal Mutualists.</title>
        <authorList>
            <consortium name="DOE Joint Genome Institute"/>
            <consortium name="Mycorrhizal Genomics Consortium"/>
            <person name="Kohler A."/>
            <person name="Kuo A."/>
            <person name="Nagy L.G."/>
            <person name="Floudas D."/>
            <person name="Copeland A."/>
            <person name="Barry K.W."/>
            <person name="Cichocki N."/>
            <person name="Veneault-Fourrey C."/>
            <person name="LaButti K."/>
            <person name="Lindquist E.A."/>
            <person name="Lipzen A."/>
            <person name="Lundell T."/>
            <person name="Morin E."/>
            <person name="Murat C."/>
            <person name="Riley R."/>
            <person name="Ohm R."/>
            <person name="Sun H."/>
            <person name="Tunlid A."/>
            <person name="Henrissat B."/>
            <person name="Grigoriev I.V."/>
            <person name="Hibbett D.S."/>
            <person name="Martin F."/>
        </authorList>
    </citation>
    <scope>NUCLEOTIDE SEQUENCE [LARGE SCALE GENOMIC DNA]</scope>
    <source>
        <strain evidence="2">441</strain>
    </source>
</reference>
<dbReference type="HOGENOM" id="CLU_2723169_0_0_1"/>
<reference evidence="1 2" key="1">
    <citation type="submission" date="2014-04" db="EMBL/GenBank/DDBJ databases">
        <authorList>
            <consortium name="DOE Joint Genome Institute"/>
            <person name="Kuo A."/>
            <person name="Kohler A."/>
            <person name="Costa M.D."/>
            <person name="Nagy L.G."/>
            <person name="Floudas D."/>
            <person name="Copeland A."/>
            <person name="Barry K.W."/>
            <person name="Cichocki N."/>
            <person name="Veneault-Fourrey C."/>
            <person name="LaButti K."/>
            <person name="Lindquist E.A."/>
            <person name="Lipzen A."/>
            <person name="Lundell T."/>
            <person name="Morin E."/>
            <person name="Murat C."/>
            <person name="Sun H."/>
            <person name="Tunlid A."/>
            <person name="Henrissat B."/>
            <person name="Grigoriev I.V."/>
            <person name="Hibbett D.S."/>
            <person name="Martin F."/>
            <person name="Nordberg H.P."/>
            <person name="Cantor M.N."/>
            <person name="Hua S.X."/>
        </authorList>
    </citation>
    <scope>NUCLEOTIDE SEQUENCE [LARGE SCALE GENOMIC DNA]</scope>
    <source>
        <strain evidence="1 2">441</strain>
    </source>
</reference>
<evidence type="ECO:0000313" key="2">
    <source>
        <dbReference type="Proteomes" id="UP000054018"/>
    </source>
</evidence>
<sequence>MIPTTWWFLPRSQSGTGVDGDPECPLCLAVPMGAGWSAGRRGHPRPDMSILSPISKRPRYMQYSYKLLDHLV</sequence>
<accession>A0A0D0A490</accession>
<proteinExistence type="predicted"/>
<dbReference type="AlphaFoldDB" id="A0A0D0A490"/>
<protein>
    <submittedName>
        <fullName evidence="1">Uncharacterized protein</fullName>
    </submittedName>
</protein>
<name>A0A0D0A490_9AGAM</name>
<organism evidence="1 2">
    <name type="scientific">Pisolithus microcarpus 441</name>
    <dbReference type="NCBI Taxonomy" id="765257"/>
    <lineage>
        <taxon>Eukaryota</taxon>
        <taxon>Fungi</taxon>
        <taxon>Dikarya</taxon>
        <taxon>Basidiomycota</taxon>
        <taxon>Agaricomycotina</taxon>
        <taxon>Agaricomycetes</taxon>
        <taxon>Agaricomycetidae</taxon>
        <taxon>Boletales</taxon>
        <taxon>Sclerodermatineae</taxon>
        <taxon>Pisolithaceae</taxon>
        <taxon>Pisolithus</taxon>
    </lineage>
</organism>
<keyword evidence="2" id="KW-1185">Reference proteome</keyword>
<gene>
    <name evidence="1" type="ORF">PISMIDRAFT_672637</name>
</gene>
<dbReference type="Proteomes" id="UP000054018">
    <property type="component" value="Unassembled WGS sequence"/>
</dbReference>
<dbReference type="EMBL" id="KN833690">
    <property type="protein sequence ID" value="KIK29217.1"/>
    <property type="molecule type" value="Genomic_DNA"/>
</dbReference>